<keyword evidence="6" id="KW-1185">Reference proteome</keyword>
<dbReference type="RefSeq" id="WP_025058476.1">
    <property type="nucleotide sequence ID" value="NZ_JAMC01000004.1"/>
</dbReference>
<dbReference type="Proteomes" id="UP000027734">
    <property type="component" value="Unassembled WGS sequence"/>
</dbReference>
<dbReference type="Pfam" id="PF02230">
    <property type="entry name" value="Abhydrolase_2"/>
    <property type="match status" value="1"/>
</dbReference>
<dbReference type="InterPro" id="IPR050955">
    <property type="entry name" value="Plant_Biomass_Hydrol_Est"/>
</dbReference>
<evidence type="ECO:0000313" key="6">
    <source>
        <dbReference type="Proteomes" id="UP000027734"/>
    </source>
</evidence>
<accession>A0A073IFI9</accession>
<dbReference type="SUPFAM" id="SSF53474">
    <property type="entry name" value="alpha/beta-Hydrolases"/>
    <property type="match status" value="1"/>
</dbReference>
<evidence type="ECO:0000256" key="1">
    <source>
        <dbReference type="ARBA" id="ARBA00022729"/>
    </source>
</evidence>
<dbReference type="AlphaFoldDB" id="A0A073IFI9"/>
<keyword evidence="2" id="KW-0378">Hydrolase</keyword>
<dbReference type="PANTHER" id="PTHR43037:SF5">
    <property type="entry name" value="FERULOYL ESTERASE"/>
    <property type="match status" value="1"/>
</dbReference>
<organism evidence="5 6">
    <name type="scientific">Sulfitobacter donghicola DSW-25 = KCTC 12864 = JCM 14565</name>
    <dbReference type="NCBI Taxonomy" id="1300350"/>
    <lineage>
        <taxon>Bacteria</taxon>
        <taxon>Pseudomonadati</taxon>
        <taxon>Pseudomonadota</taxon>
        <taxon>Alphaproteobacteria</taxon>
        <taxon>Rhodobacterales</taxon>
        <taxon>Roseobacteraceae</taxon>
        <taxon>Sulfitobacter</taxon>
    </lineage>
</organism>
<keyword evidence="1 3" id="KW-0732">Signal</keyword>
<dbReference type="STRING" id="1300350.Z948_1033"/>
<feature type="signal peptide" evidence="3">
    <location>
        <begin position="1"/>
        <end position="18"/>
    </location>
</feature>
<comment type="caution">
    <text evidence="5">The sequence shown here is derived from an EMBL/GenBank/DDBJ whole genome shotgun (WGS) entry which is preliminary data.</text>
</comment>
<dbReference type="eggNOG" id="COG3509">
    <property type="taxonomic scope" value="Bacteria"/>
</dbReference>
<dbReference type="PROSITE" id="PS51257">
    <property type="entry name" value="PROKAR_LIPOPROTEIN"/>
    <property type="match status" value="1"/>
</dbReference>
<gene>
    <name evidence="5" type="ORF">DSW25_12835</name>
</gene>
<dbReference type="InterPro" id="IPR003140">
    <property type="entry name" value="PLipase/COase/thioEstase"/>
</dbReference>
<evidence type="ECO:0000256" key="3">
    <source>
        <dbReference type="SAM" id="SignalP"/>
    </source>
</evidence>
<proteinExistence type="predicted"/>
<dbReference type="InterPro" id="IPR029058">
    <property type="entry name" value="AB_hydrolase_fold"/>
</dbReference>
<feature type="domain" description="Phospholipase/carboxylesterase/thioesterase" evidence="4">
    <location>
        <begin position="118"/>
        <end position="187"/>
    </location>
</feature>
<dbReference type="EMBL" id="JAMC01000004">
    <property type="protein sequence ID" value="KEJ89103.1"/>
    <property type="molecule type" value="Genomic_DNA"/>
</dbReference>
<dbReference type="GO" id="GO:0016787">
    <property type="term" value="F:hydrolase activity"/>
    <property type="evidence" value="ECO:0007669"/>
    <property type="project" value="UniProtKB-KW"/>
</dbReference>
<name>A0A073IFI9_9RHOB</name>
<dbReference type="OrthoDB" id="9805640at2"/>
<protein>
    <submittedName>
        <fullName evidence="5">Polyhydroxybutyrate depolymerase</fullName>
    </submittedName>
</protein>
<sequence>MRYVLVLILMVLAPSAYACGEESDCQIGDRVYRISMPEGTTAPKGALVWAHGYRGTAAGVMRNGSLKRMVHERGMALIAVQARDGLWKLPNGPRSFSSTGAEEFRYFDAVAKDAQRRFGIDPAESVMSGFSAGGMMVWNLACARPERFSGFIPIAGTYWLQPPESCTTPTTSIVHLHGDRDGTVPLDGREIGATRQGKVSEALADYTRQGAFGPVRENNSDMLRCQERSNADGEILEFCLFEGGHSFRTEYLSYGLDRLKAAGQL</sequence>
<feature type="chain" id="PRO_5001689648" evidence="3">
    <location>
        <begin position="19"/>
        <end position="265"/>
    </location>
</feature>
<reference evidence="5 6" key="1">
    <citation type="submission" date="2014-01" db="EMBL/GenBank/DDBJ databases">
        <title>Sulfitobacter donghicola JCM 14565 Genome Sequencing.</title>
        <authorList>
            <person name="Lai Q."/>
            <person name="Hong Z."/>
        </authorList>
    </citation>
    <scope>NUCLEOTIDE SEQUENCE [LARGE SCALE GENOMIC DNA]</scope>
    <source>
        <strain evidence="5 6">JCM 14565</strain>
    </source>
</reference>
<dbReference type="PANTHER" id="PTHR43037">
    <property type="entry name" value="UNNAMED PRODUCT-RELATED"/>
    <property type="match status" value="1"/>
</dbReference>
<evidence type="ECO:0000256" key="2">
    <source>
        <dbReference type="ARBA" id="ARBA00022801"/>
    </source>
</evidence>
<evidence type="ECO:0000259" key="4">
    <source>
        <dbReference type="Pfam" id="PF02230"/>
    </source>
</evidence>
<dbReference type="Gene3D" id="3.40.50.1820">
    <property type="entry name" value="alpha/beta hydrolase"/>
    <property type="match status" value="1"/>
</dbReference>
<evidence type="ECO:0000313" key="5">
    <source>
        <dbReference type="EMBL" id="KEJ89103.1"/>
    </source>
</evidence>